<keyword evidence="8" id="KW-1185">Reference proteome</keyword>
<evidence type="ECO:0000256" key="4">
    <source>
        <dbReference type="ARBA" id="ARBA00023136"/>
    </source>
</evidence>
<keyword evidence="2 5" id="KW-0812">Transmembrane</keyword>
<evidence type="ECO:0000259" key="6">
    <source>
        <dbReference type="Pfam" id="PF03151"/>
    </source>
</evidence>
<organism evidence="7 8">
    <name type="scientific">Aduncisulcus paluster</name>
    <dbReference type="NCBI Taxonomy" id="2918883"/>
    <lineage>
        <taxon>Eukaryota</taxon>
        <taxon>Metamonada</taxon>
        <taxon>Carpediemonas-like organisms</taxon>
        <taxon>Aduncisulcus</taxon>
    </lineage>
</organism>
<evidence type="ECO:0000256" key="2">
    <source>
        <dbReference type="ARBA" id="ARBA00022692"/>
    </source>
</evidence>
<feature type="transmembrane region" description="Helical" evidence="5">
    <location>
        <begin position="339"/>
        <end position="359"/>
    </location>
</feature>
<feature type="transmembrane region" description="Helical" evidence="5">
    <location>
        <begin position="284"/>
        <end position="307"/>
    </location>
</feature>
<reference evidence="7" key="1">
    <citation type="submission" date="2022-03" db="EMBL/GenBank/DDBJ databases">
        <title>Draft genome sequence of Aduncisulcus paluster, a free-living microaerophilic Fornicata.</title>
        <authorList>
            <person name="Yuyama I."/>
            <person name="Kume K."/>
            <person name="Tamura T."/>
            <person name="Inagaki Y."/>
            <person name="Hashimoto T."/>
        </authorList>
    </citation>
    <scope>NUCLEOTIDE SEQUENCE</scope>
    <source>
        <strain evidence="7">NY0171</strain>
    </source>
</reference>
<name>A0ABQ5KGS1_9EUKA</name>
<dbReference type="EMBL" id="BQXS01009727">
    <property type="protein sequence ID" value="GKT31730.1"/>
    <property type="molecule type" value="Genomic_DNA"/>
</dbReference>
<gene>
    <name evidence="7" type="ORF">ADUPG1_006097</name>
</gene>
<sequence length="369" mass="41606">MIDLLEDHGSDSIENNDQKLDLALGNDGYQRLFSDGDNDEFKTGPEQKKTVDIVLVTVYLVSATAMPLMNYYVFTEQFEYPILSTAVQLFITAIIMFFWNISFHFRCVKEHIPHTWIFEKIWWKILCLLPATIVFTLDISLNNCGLAKCGVSIHVLIKATGIIWNVLFSAIFKMDFPNKFGCICCVILVVGGAMVFGEALYLYGWGSETSVGVLLTFSASILGGLYTVLISRSMKRLKLNFSLPMHPTETTCINIGMMSLIMFMFDPLVEPHAYYDLFHIDDGAILLSLFGGVVLTACMKLTMIWIVSRNTPIGMGVISQTKLAPQVLLDIFCFHKYPINFFMILGTIIICVGAIMYGFEMNRKKKSKK</sequence>
<dbReference type="PANTHER" id="PTHR11132">
    <property type="entry name" value="SOLUTE CARRIER FAMILY 35"/>
    <property type="match status" value="1"/>
</dbReference>
<feature type="domain" description="Sugar phosphate transporter" evidence="6">
    <location>
        <begin position="54"/>
        <end position="357"/>
    </location>
</feature>
<evidence type="ECO:0000313" key="7">
    <source>
        <dbReference type="EMBL" id="GKT31730.1"/>
    </source>
</evidence>
<feature type="transmembrane region" description="Helical" evidence="5">
    <location>
        <begin position="145"/>
        <end position="168"/>
    </location>
</feature>
<protein>
    <recommendedName>
        <fullName evidence="6">Sugar phosphate transporter domain-containing protein</fullName>
    </recommendedName>
</protein>
<feature type="transmembrane region" description="Helical" evidence="5">
    <location>
        <begin position="209"/>
        <end position="229"/>
    </location>
</feature>
<dbReference type="Proteomes" id="UP001057375">
    <property type="component" value="Unassembled WGS sequence"/>
</dbReference>
<feature type="transmembrane region" description="Helical" evidence="5">
    <location>
        <begin position="53"/>
        <end position="74"/>
    </location>
</feature>
<accession>A0ABQ5KGS1</accession>
<evidence type="ECO:0000256" key="5">
    <source>
        <dbReference type="SAM" id="Phobius"/>
    </source>
</evidence>
<proteinExistence type="predicted"/>
<feature type="transmembrane region" description="Helical" evidence="5">
    <location>
        <begin position="121"/>
        <end position="139"/>
    </location>
</feature>
<comment type="caution">
    <text evidence="7">The sequence shown here is derived from an EMBL/GenBank/DDBJ whole genome shotgun (WGS) entry which is preliminary data.</text>
</comment>
<dbReference type="InterPro" id="IPR050186">
    <property type="entry name" value="TPT_transporter"/>
</dbReference>
<dbReference type="Pfam" id="PF03151">
    <property type="entry name" value="TPT"/>
    <property type="match status" value="1"/>
</dbReference>
<feature type="transmembrane region" description="Helical" evidence="5">
    <location>
        <begin position="180"/>
        <end position="203"/>
    </location>
</feature>
<evidence type="ECO:0000256" key="3">
    <source>
        <dbReference type="ARBA" id="ARBA00022989"/>
    </source>
</evidence>
<comment type="subcellular location">
    <subcellularLocation>
        <location evidence="1">Membrane</location>
        <topology evidence="1">Multi-pass membrane protein</topology>
    </subcellularLocation>
</comment>
<keyword evidence="3 5" id="KW-1133">Transmembrane helix</keyword>
<evidence type="ECO:0000313" key="8">
    <source>
        <dbReference type="Proteomes" id="UP001057375"/>
    </source>
</evidence>
<evidence type="ECO:0000256" key="1">
    <source>
        <dbReference type="ARBA" id="ARBA00004141"/>
    </source>
</evidence>
<keyword evidence="4 5" id="KW-0472">Membrane</keyword>
<dbReference type="InterPro" id="IPR004853">
    <property type="entry name" value="Sugar_P_trans_dom"/>
</dbReference>
<feature type="transmembrane region" description="Helical" evidence="5">
    <location>
        <begin position="80"/>
        <end position="101"/>
    </location>
</feature>